<accession>K3XST0</accession>
<dbReference type="Proteomes" id="UP000004995">
    <property type="component" value="Unassembled WGS sequence"/>
</dbReference>
<proteinExistence type="predicted"/>
<keyword evidence="2" id="KW-1185">Reference proteome</keyword>
<organism evidence="1 2">
    <name type="scientific">Setaria italica</name>
    <name type="common">Foxtail millet</name>
    <name type="synonym">Panicum italicum</name>
    <dbReference type="NCBI Taxonomy" id="4555"/>
    <lineage>
        <taxon>Eukaryota</taxon>
        <taxon>Viridiplantae</taxon>
        <taxon>Streptophyta</taxon>
        <taxon>Embryophyta</taxon>
        <taxon>Tracheophyta</taxon>
        <taxon>Spermatophyta</taxon>
        <taxon>Magnoliopsida</taxon>
        <taxon>Liliopsida</taxon>
        <taxon>Poales</taxon>
        <taxon>Poaceae</taxon>
        <taxon>PACMAD clade</taxon>
        <taxon>Panicoideae</taxon>
        <taxon>Panicodae</taxon>
        <taxon>Paniceae</taxon>
        <taxon>Cenchrinae</taxon>
        <taxon>Setaria</taxon>
    </lineage>
</organism>
<evidence type="ECO:0000313" key="2">
    <source>
        <dbReference type="Proteomes" id="UP000004995"/>
    </source>
</evidence>
<name>K3XST0_SETIT</name>
<protein>
    <submittedName>
        <fullName evidence="1">Uncharacterized protein</fullName>
    </submittedName>
</protein>
<dbReference type="HOGENOM" id="CLU_2965326_0_0_1"/>
<sequence length="59" mass="6817">MMSGTTRDHLVTYSHRTVDDGVPLHAICLDSNKRRHPLYLNPLASLPYYMYNRLLRSGV</sequence>
<dbReference type="InParanoid" id="K3XST0"/>
<reference evidence="1" key="2">
    <citation type="submission" date="2018-08" db="UniProtKB">
        <authorList>
            <consortium name="EnsemblPlants"/>
        </authorList>
    </citation>
    <scope>IDENTIFICATION</scope>
    <source>
        <strain evidence="1">Yugu1</strain>
    </source>
</reference>
<reference evidence="2" key="1">
    <citation type="journal article" date="2012" name="Nat. Biotechnol.">
        <title>Reference genome sequence of the model plant Setaria.</title>
        <authorList>
            <person name="Bennetzen J.L."/>
            <person name="Schmutz J."/>
            <person name="Wang H."/>
            <person name="Percifield R."/>
            <person name="Hawkins J."/>
            <person name="Pontaroli A.C."/>
            <person name="Estep M."/>
            <person name="Feng L."/>
            <person name="Vaughn J.N."/>
            <person name="Grimwood J."/>
            <person name="Jenkins J."/>
            <person name="Barry K."/>
            <person name="Lindquist E."/>
            <person name="Hellsten U."/>
            <person name="Deshpande S."/>
            <person name="Wang X."/>
            <person name="Wu X."/>
            <person name="Mitros T."/>
            <person name="Triplett J."/>
            <person name="Yang X."/>
            <person name="Ye C.Y."/>
            <person name="Mauro-Herrera M."/>
            <person name="Wang L."/>
            <person name="Li P."/>
            <person name="Sharma M."/>
            <person name="Sharma R."/>
            <person name="Ronald P.C."/>
            <person name="Panaud O."/>
            <person name="Kellogg E.A."/>
            <person name="Brutnell T.P."/>
            <person name="Doust A.N."/>
            <person name="Tuskan G.A."/>
            <person name="Rokhsar D."/>
            <person name="Devos K.M."/>
        </authorList>
    </citation>
    <scope>NUCLEOTIDE SEQUENCE [LARGE SCALE GENOMIC DNA]</scope>
    <source>
        <strain evidence="2">cv. Yugu1</strain>
    </source>
</reference>
<dbReference type="Gramene" id="KQL04111">
    <property type="protein sequence ID" value="KQL04111"/>
    <property type="gene ID" value="SETIT_004982mg"/>
</dbReference>
<dbReference type="EnsemblPlants" id="KQL04111">
    <property type="protein sequence ID" value="KQL04111"/>
    <property type="gene ID" value="SETIT_004982mg"/>
</dbReference>
<dbReference type="AlphaFoldDB" id="K3XST0"/>
<evidence type="ECO:0000313" key="1">
    <source>
        <dbReference type="EnsemblPlants" id="KQL04111"/>
    </source>
</evidence>
<dbReference type="EMBL" id="AGNK02002822">
    <property type="status" value="NOT_ANNOTATED_CDS"/>
    <property type="molecule type" value="Genomic_DNA"/>
</dbReference>